<proteinExistence type="predicted"/>
<gene>
    <name evidence="1" type="ORF">GMD78_05450</name>
</gene>
<comment type="caution">
    <text evidence="1">The sequence shown here is derived from an EMBL/GenBank/DDBJ whole genome shotgun (WGS) entry which is preliminary data.</text>
</comment>
<dbReference type="RefSeq" id="WP_155667739.1">
    <property type="nucleotide sequence ID" value="NZ_WOCA01000003.1"/>
</dbReference>
<accession>A0A6N8FHW6</accession>
<evidence type="ECO:0000313" key="1">
    <source>
        <dbReference type="EMBL" id="MUK87844.1"/>
    </source>
</evidence>
<name>A0A6N8FHW6_9BACI</name>
<protein>
    <submittedName>
        <fullName evidence="1">Uncharacterized protein</fullName>
    </submittedName>
</protein>
<dbReference type="Proteomes" id="UP000469125">
    <property type="component" value="Unassembled WGS sequence"/>
</dbReference>
<dbReference type="AlphaFoldDB" id="A0A6N8FHW6"/>
<evidence type="ECO:0000313" key="2">
    <source>
        <dbReference type="Proteomes" id="UP000469125"/>
    </source>
</evidence>
<keyword evidence="2" id="KW-1185">Reference proteome</keyword>
<sequence>MRLCFIGGGIPLTGELDNVMNYFSHQVGAEDKVLIIPFATEDSKLDRWFAFAKIL</sequence>
<dbReference type="EMBL" id="WOCA01000003">
    <property type="protein sequence ID" value="MUK87844.1"/>
    <property type="molecule type" value="Genomic_DNA"/>
</dbReference>
<reference evidence="1 2" key="1">
    <citation type="submission" date="2019-11" db="EMBL/GenBank/DDBJ databases">
        <authorList>
            <person name="Li X."/>
        </authorList>
    </citation>
    <scope>NUCLEOTIDE SEQUENCE [LARGE SCALE GENOMIC DNA]</scope>
    <source>
        <strain evidence="1 2">L9</strain>
    </source>
</reference>
<organism evidence="1 2">
    <name type="scientific">Ornithinibacillus caprae</name>
    <dbReference type="NCBI Taxonomy" id="2678566"/>
    <lineage>
        <taxon>Bacteria</taxon>
        <taxon>Bacillati</taxon>
        <taxon>Bacillota</taxon>
        <taxon>Bacilli</taxon>
        <taxon>Bacillales</taxon>
        <taxon>Bacillaceae</taxon>
        <taxon>Ornithinibacillus</taxon>
    </lineage>
</organism>